<dbReference type="AlphaFoldDB" id="A0A965GED0"/>
<evidence type="ECO:0000313" key="2">
    <source>
        <dbReference type="Proteomes" id="UP000740727"/>
    </source>
</evidence>
<organism evidence="1 2">
    <name type="scientific">Candidatus Fonsibacter lacus</name>
    <dbReference type="NCBI Taxonomy" id="2576439"/>
    <lineage>
        <taxon>Bacteria</taxon>
        <taxon>Pseudomonadati</taxon>
        <taxon>Pseudomonadota</taxon>
        <taxon>Alphaproteobacteria</taxon>
        <taxon>Candidatus Pelagibacterales</taxon>
        <taxon>Candidatus Pelagibacterales incertae sedis</taxon>
        <taxon>Candidatus Fonsibacter</taxon>
    </lineage>
</organism>
<comment type="caution">
    <text evidence="1">The sequence shown here is derived from an EMBL/GenBank/DDBJ whole genome shotgun (WGS) entry which is preliminary data.</text>
</comment>
<protein>
    <submittedName>
        <fullName evidence="1">Uncharacterized protein</fullName>
    </submittedName>
</protein>
<accession>A0A965GED0</accession>
<reference evidence="1" key="1">
    <citation type="submission" date="2018-10" db="EMBL/GenBank/DDBJ databases">
        <title>Iterative Subtractive Binning of Freshwater Chronoseries Metagenomes Recovers Nearly Complete Genomes from over Four Hundred Novel Species.</title>
        <authorList>
            <person name="Rodriguez-R L.M."/>
            <person name="Tsementzi D."/>
            <person name="Luo C."/>
            <person name="Konstantinidis K.T."/>
        </authorList>
    </citation>
    <scope>NUCLEOTIDE SEQUENCE</scope>
    <source>
        <strain evidence="1">WB5_2A_028</strain>
    </source>
</reference>
<proteinExistence type="predicted"/>
<feature type="non-terminal residue" evidence="1">
    <location>
        <position position="1"/>
    </location>
</feature>
<dbReference type="Proteomes" id="UP000740727">
    <property type="component" value="Unassembled WGS sequence"/>
</dbReference>
<dbReference type="EMBL" id="RFXN01000128">
    <property type="protein sequence ID" value="NBR94399.1"/>
    <property type="molecule type" value="Genomic_DNA"/>
</dbReference>
<gene>
    <name evidence="1" type="ORF">EBT44_06220</name>
</gene>
<sequence length="109" mass="12082">QSALRAMLEMQVSRVLFARFAEELEGQGLDPALSDEIDRLFSFVEKFKDISDTRDMVRLEVEARGSSGVLSRLFGANVGDSTKRLTGGGFNAQQSDVMYSEILDLSEDN</sequence>
<name>A0A965GED0_9PROT</name>
<evidence type="ECO:0000313" key="1">
    <source>
        <dbReference type="EMBL" id="NBR94399.1"/>
    </source>
</evidence>